<protein>
    <submittedName>
        <fullName evidence="1">Uncharacterized protein</fullName>
    </submittedName>
</protein>
<gene>
    <name evidence="1" type="ORF">J4727_04175</name>
</gene>
<evidence type="ECO:0000313" key="2">
    <source>
        <dbReference type="Proteomes" id="UP000664477"/>
    </source>
</evidence>
<sequence>MRWLKGIKCWGHGCALQQEINHRPESALVVLTLFEPQEIPRTLLSAATELVKSINTINLSKEKNVKDILNGQQEKVDTQLANFINKGNNDLVTLPRKYVSRLLNSN</sequence>
<accession>A0A939SJ16</accession>
<dbReference type="Proteomes" id="UP000664477">
    <property type="component" value="Unassembled WGS sequence"/>
</dbReference>
<evidence type="ECO:0000313" key="1">
    <source>
        <dbReference type="EMBL" id="MBO1915924.1"/>
    </source>
</evidence>
<comment type="caution">
    <text evidence="1">The sequence shown here is derived from an EMBL/GenBank/DDBJ whole genome shotgun (WGS) entry which is preliminary data.</text>
</comment>
<dbReference type="EMBL" id="JAGETQ010000012">
    <property type="protein sequence ID" value="MBO1915924.1"/>
    <property type="molecule type" value="Genomic_DNA"/>
</dbReference>
<name>A0A939SJ16_PRORE</name>
<proteinExistence type="predicted"/>
<organism evidence="1 2">
    <name type="scientific">Providencia rettgeri</name>
    <dbReference type="NCBI Taxonomy" id="587"/>
    <lineage>
        <taxon>Bacteria</taxon>
        <taxon>Pseudomonadati</taxon>
        <taxon>Pseudomonadota</taxon>
        <taxon>Gammaproteobacteria</taxon>
        <taxon>Enterobacterales</taxon>
        <taxon>Morganellaceae</taxon>
        <taxon>Providencia</taxon>
    </lineage>
</organism>
<reference evidence="1" key="1">
    <citation type="submission" date="2021-03" db="EMBL/GenBank/DDBJ databases">
        <title>Molecular epidemiology and mechanisms of colistin and carbapenem resistance in Enterobacteriaceae from clinical isolates, the environment and porcine samples in Pretoria, South Africa.</title>
        <authorList>
            <person name="Bogoshi D."/>
            <person name="Mbelle N.M."/>
            <person name="Naidoo V."/>
            <person name="Osei Sekyere J."/>
        </authorList>
    </citation>
    <scope>NUCLEOTIDE SEQUENCE</scope>
    <source>
        <strain evidence="1">C052</strain>
    </source>
</reference>
<dbReference type="AlphaFoldDB" id="A0A939SJ16"/>